<sequence>MESHDAVLNSLAKLRMRAELPRGGKYSVALDDDEQPVSLSSQAEQDHHSENERHEELDQHSSSAVAVQQASHSQHAQHEGYGFRPLSGSSTPLMVNGTQSPLPDPNGLGWPAKSTLSRLYSTPAQRIAREQKLSDAVRTLLECIGEDPDRDGLKRTPERYAQALMWMTRGYEERLTDVINDAIFPEDHDEMVIVRDIDIFSLCEHHLVPFTGKVSIAYIPRKLVLGLSKLARIAETFSRRLQVQERLTKQIAIAVEEAIKPRGVAVVMEATHLCMTMRGVQKPGSATITSCMLGCFRTQQKTREEFLTLVNSKTR</sequence>
<dbReference type="PROSITE" id="PS00859">
    <property type="entry name" value="GTP_CYCLOHYDROL_1_1"/>
    <property type="match status" value="1"/>
</dbReference>
<dbReference type="GO" id="GO:0046656">
    <property type="term" value="P:folic acid biosynthetic process"/>
    <property type="evidence" value="ECO:0007669"/>
    <property type="project" value="UniProtKB-KW"/>
</dbReference>
<dbReference type="InterPro" id="IPR020602">
    <property type="entry name" value="GTP_CycHdrlase_I_dom"/>
</dbReference>
<keyword evidence="5" id="KW-0547">Nucleotide-binding</keyword>
<accession>A0A9Q5I3G8</accession>
<dbReference type="InterPro" id="IPR043133">
    <property type="entry name" value="GTP-CH-I_C/QueF"/>
</dbReference>
<dbReference type="GO" id="GO:0046654">
    <property type="term" value="P:tetrahydrofolate biosynthetic process"/>
    <property type="evidence" value="ECO:0007669"/>
    <property type="project" value="InterPro"/>
</dbReference>
<dbReference type="EC" id="3.5.4.16" evidence="3"/>
<evidence type="ECO:0000256" key="8">
    <source>
        <dbReference type="ARBA" id="ARBA00023134"/>
    </source>
</evidence>
<feature type="compositionally biased region" description="Basic and acidic residues" evidence="11">
    <location>
        <begin position="44"/>
        <end position="59"/>
    </location>
</feature>
<evidence type="ECO:0000256" key="11">
    <source>
        <dbReference type="SAM" id="MobiDB-lite"/>
    </source>
</evidence>
<dbReference type="HAMAP" id="MF_00223">
    <property type="entry name" value="FolE"/>
    <property type="match status" value="1"/>
</dbReference>
<dbReference type="OrthoDB" id="4966at2759"/>
<dbReference type="AlphaFoldDB" id="A0A9Q5I3G8"/>
<dbReference type="Gene3D" id="3.30.1130.10">
    <property type="match status" value="1"/>
</dbReference>
<dbReference type="InterPro" id="IPR001474">
    <property type="entry name" value="GTP_CycHdrlase_I"/>
</dbReference>
<protein>
    <recommendedName>
        <fullName evidence="4">GTP cyclohydrolase 1</fullName>
        <ecNumber evidence="3">3.5.4.16</ecNumber>
    </recommendedName>
    <alternativeName>
        <fullName evidence="9">GTP cyclohydrolase I</fullName>
    </alternativeName>
</protein>
<evidence type="ECO:0000256" key="5">
    <source>
        <dbReference type="ARBA" id="ARBA00022741"/>
    </source>
</evidence>
<dbReference type="PROSITE" id="PS00860">
    <property type="entry name" value="GTP_CYCLOHYDROL_1_2"/>
    <property type="match status" value="1"/>
</dbReference>
<keyword evidence="8" id="KW-0342">GTP-binding</keyword>
<evidence type="ECO:0000256" key="2">
    <source>
        <dbReference type="ARBA" id="ARBA00008085"/>
    </source>
</evidence>
<evidence type="ECO:0000313" key="14">
    <source>
        <dbReference type="Proteomes" id="UP000757232"/>
    </source>
</evidence>
<evidence type="ECO:0000256" key="10">
    <source>
        <dbReference type="ARBA" id="ARBA00055676"/>
    </source>
</evidence>
<keyword evidence="7" id="KW-0289">Folate biosynthesis</keyword>
<feature type="compositionally biased region" description="Polar residues" evidence="11">
    <location>
        <begin position="87"/>
        <end position="101"/>
    </location>
</feature>
<dbReference type="Gene3D" id="1.10.286.10">
    <property type="match status" value="1"/>
</dbReference>
<dbReference type="PANTHER" id="PTHR11109">
    <property type="entry name" value="GTP CYCLOHYDROLASE I"/>
    <property type="match status" value="1"/>
</dbReference>
<evidence type="ECO:0000256" key="3">
    <source>
        <dbReference type="ARBA" id="ARBA00012715"/>
    </source>
</evidence>
<comment type="function">
    <text evidence="10">GTP cyclohydrolase 1 is the first enzyme in the biosynthetic pathway leading to folic acid.</text>
</comment>
<dbReference type="GO" id="GO:0005525">
    <property type="term" value="F:GTP binding"/>
    <property type="evidence" value="ECO:0007669"/>
    <property type="project" value="UniProtKB-KW"/>
</dbReference>
<evidence type="ECO:0000259" key="12">
    <source>
        <dbReference type="Pfam" id="PF01227"/>
    </source>
</evidence>
<keyword evidence="6" id="KW-0378">Hydrolase</keyword>
<evidence type="ECO:0000256" key="4">
    <source>
        <dbReference type="ARBA" id="ARBA00017272"/>
    </source>
</evidence>
<dbReference type="NCBIfam" id="NF006825">
    <property type="entry name" value="PRK09347.1-2"/>
    <property type="match status" value="1"/>
</dbReference>
<dbReference type="GO" id="GO:0003934">
    <property type="term" value="F:GTP cyclohydrolase I activity"/>
    <property type="evidence" value="ECO:0007669"/>
    <property type="project" value="UniProtKB-EC"/>
</dbReference>
<comment type="pathway">
    <text evidence="1">Cofactor biosynthesis; 7,8-dihydroneopterin triphosphate biosynthesis; 7,8-dihydroneopterin triphosphate from GTP: step 1/1.</text>
</comment>
<name>A0A9Q5I3G8_SANBA</name>
<dbReference type="Proteomes" id="UP000757232">
    <property type="component" value="Unassembled WGS sequence"/>
</dbReference>
<comment type="caution">
    <text evidence="13">The sequence shown here is derived from an EMBL/GenBank/DDBJ whole genome shotgun (WGS) entry which is preliminary data.</text>
</comment>
<evidence type="ECO:0000256" key="7">
    <source>
        <dbReference type="ARBA" id="ARBA00022909"/>
    </source>
</evidence>
<organism evidence="13 14">
    <name type="scientific">Sanghuangporus baumii</name>
    <name type="common">Phellinus baumii</name>
    <dbReference type="NCBI Taxonomy" id="108892"/>
    <lineage>
        <taxon>Eukaryota</taxon>
        <taxon>Fungi</taxon>
        <taxon>Dikarya</taxon>
        <taxon>Basidiomycota</taxon>
        <taxon>Agaricomycotina</taxon>
        <taxon>Agaricomycetes</taxon>
        <taxon>Hymenochaetales</taxon>
        <taxon>Hymenochaetaceae</taxon>
        <taxon>Sanghuangporus</taxon>
    </lineage>
</organism>
<reference evidence="13" key="1">
    <citation type="submission" date="2016-06" db="EMBL/GenBank/DDBJ databases">
        <title>Draft Genome sequence of the fungus Inonotus baumii.</title>
        <authorList>
            <person name="Zhu H."/>
            <person name="Lin W."/>
        </authorList>
    </citation>
    <scope>NUCLEOTIDE SEQUENCE</scope>
    <source>
        <strain evidence="13">821</strain>
    </source>
</reference>
<feature type="region of interest" description="Disordered" evidence="11">
    <location>
        <begin position="1"/>
        <end position="109"/>
    </location>
</feature>
<dbReference type="FunFam" id="1.10.286.10:FF:000003">
    <property type="entry name" value="GTP cyclohydrolase 1"/>
    <property type="match status" value="1"/>
</dbReference>
<dbReference type="GO" id="GO:0006729">
    <property type="term" value="P:tetrahydrobiopterin biosynthetic process"/>
    <property type="evidence" value="ECO:0007669"/>
    <property type="project" value="TreeGrafter"/>
</dbReference>
<evidence type="ECO:0000256" key="9">
    <source>
        <dbReference type="ARBA" id="ARBA00030854"/>
    </source>
</evidence>
<dbReference type="GO" id="GO:0008270">
    <property type="term" value="F:zinc ion binding"/>
    <property type="evidence" value="ECO:0007669"/>
    <property type="project" value="TreeGrafter"/>
</dbReference>
<gene>
    <name evidence="13" type="ORF">A7U60_g1885</name>
</gene>
<evidence type="ECO:0000256" key="1">
    <source>
        <dbReference type="ARBA" id="ARBA00005080"/>
    </source>
</evidence>
<dbReference type="NCBIfam" id="TIGR00063">
    <property type="entry name" value="folE"/>
    <property type="match status" value="1"/>
</dbReference>
<dbReference type="InterPro" id="IPR018234">
    <property type="entry name" value="GTP_CycHdrlase_I_CS"/>
</dbReference>
<evidence type="ECO:0000256" key="6">
    <source>
        <dbReference type="ARBA" id="ARBA00022801"/>
    </source>
</evidence>
<dbReference type="NCBIfam" id="NF006826">
    <property type="entry name" value="PRK09347.1-3"/>
    <property type="match status" value="1"/>
</dbReference>
<dbReference type="SUPFAM" id="SSF55620">
    <property type="entry name" value="Tetrahydrobiopterin biosynthesis enzymes-like"/>
    <property type="match status" value="1"/>
</dbReference>
<feature type="domain" description="GTP cyclohydrolase I" evidence="12">
    <location>
        <begin position="135"/>
        <end position="310"/>
    </location>
</feature>
<dbReference type="EMBL" id="LNZH02000115">
    <property type="protein sequence ID" value="OCB90861.1"/>
    <property type="molecule type" value="Genomic_DNA"/>
</dbReference>
<comment type="similarity">
    <text evidence="2">Belongs to the GTP cyclohydrolase I family.</text>
</comment>
<keyword evidence="14" id="KW-1185">Reference proteome</keyword>
<dbReference type="Pfam" id="PF01227">
    <property type="entry name" value="GTP_cyclohydroI"/>
    <property type="match status" value="1"/>
</dbReference>
<dbReference type="FunFam" id="3.30.1130.10:FF:000012">
    <property type="entry name" value="GTP cyclohydrolase 1"/>
    <property type="match status" value="1"/>
</dbReference>
<dbReference type="PANTHER" id="PTHR11109:SF7">
    <property type="entry name" value="GTP CYCLOHYDROLASE 1"/>
    <property type="match status" value="1"/>
</dbReference>
<feature type="compositionally biased region" description="Low complexity" evidence="11">
    <location>
        <begin position="60"/>
        <end position="74"/>
    </location>
</feature>
<evidence type="ECO:0000313" key="13">
    <source>
        <dbReference type="EMBL" id="OCB90861.1"/>
    </source>
</evidence>
<dbReference type="InterPro" id="IPR043134">
    <property type="entry name" value="GTP-CH-I_N"/>
</dbReference>
<dbReference type="CDD" id="cd00642">
    <property type="entry name" value="GTP_cyclohydro1"/>
    <property type="match status" value="1"/>
</dbReference>
<proteinExistence type="inferred from homology"/>
<dbReference type="GO" id="GO:0005737">
    <property type="term" value="C:cytoplasm"/>
    <property type="evidence" value="ECO:0007669"/>
    <property type="project" value="TreeGrafter"/>
</dbReference>